<feature type="domain" description="Methylamine utilisation protein MauE" evidence="6">
    <location>
        <begin position="11"/>
        <end position="137"/>
    </location>
</feature>
<dbReference type="AlphaFoldDB" id="A0A1I7CR58"/>
<evidence type="ECO:0000256" key="1">
    <source>
        <dbReference type="ARBA" id="ARBA00004141"/>
    </source>
</evidence>
<evidence type="ECO:0000256" key="4">
    <source>
        <dbReference type="ARBA" id="ARBA00023136"/>
    </source>
</evidence>
<keyword evidence="8" id="KW-1185">Reference proteome</keyword>
<protein>
    <submittedName>
        <fullName evidence="7">Methylamine utilisation protein MauE</fullName>
    </submittedName>
</protein>
<feature type="transmembrane region" description="Helical" evidence="5">
    <location>
        <begin position="54"/>
        <end position="72"/>
    </location>
</feature>
<dbReference type="Proteomes" id="UP000199673">
    <property type="component" value="Unassembled WGS sequence"/>
</dbReference>
<reference evidence="8" key="1">
    <citation type="submission" date="2016-10" db="EMBL/GenBank/DDBJ databases">
        <authorList>
            <person name="Varghese N."/>
            <person name="Submissions S."/>
        </authorList>
    </citation>
    <scope>NUCLEOTIDE SEQUENCE [LARGE SCALE GENOMIC DNA]</scope>
    <source>
        <strain evidence="8">DSM 23445</strain>
    </source>
</reference>
<evidence type="ECO:0000256" key="2">
    <source>
        <dbReference type="ARBA" id="ARBA00022692"/>
    </source>
</evidence>
<evidence type="ECO:0000256" key="5">
    <source>
        <dbReference type="SAM" id="Phobius"/>
    </source>
</evidence>
<keyword evidence="3 5" id="KW-1133">Transmembrane helix</keyword>
<dbReference type="OrthoDB" id="673785at2"/>
<evidence type="ECO:0000313" key="7">
    <source>
        <dbReference type="EMBL" id="SFU01874.1"/>
    </source>
</evidence>
<evidence type="ECO:0000259" key="6">
    <source>
        <dbReference type="Pfam" id="PF07291"/>
    </source>
</evidence>
<dbReference type="GO" id="GO:0016020">
    <property type="term" value="C:membrane"/>
    <property type="evidence" value="ECO:0007669"/>
    <property type="project" value="UniProtKB-SubCell"/>
</dbReference>
<keyword evidence="2 5" id="KW-0812">Transmembrane</keyword>
<dbReference type="STRING" id="305507.SAMN04489724_3343"/>
<sequence>MKSPAVSLTSVLVEGPAWLLAALFTYTAVSKVYDWRETKFALYNQWFPEWLTEALLYGLPIVEVLVAISLLIPALRKFGFMASSLLMLSFTGYVSWVWFGFTGRTPCSCGGVLGSLGWGEHLVFNLVFLTVAVIGYWSNERVKTEMKNLKNLSAVAD</sequence>
<keyword evidence="4 5" id="KW-0472">Membrane</keyword>
<dbReference type="UniPathway" id="UPA00895"/>
<accession>A0A1I7CR58</accession>
<feature type="transmembrane region" description="Helical" evidence="5">
    <location>
        <begin position="121"/>
        <end position="138"/>
    </location>
</feature>
<dbReference type="GO" id="GO:0030416">
    <property type="term" value="P:methylamine metabolic process"/>
    <property type="evidence" value="ECO:0007669"/>
    <property type="project" value="InterPro"/>
</dbReference>
<dbReference type="RefSeq" id="WP_091695578.1">
    <property type="nucleotide sequence ID" value="NZ_FPBF01000005.1"/>
</dbReference>
<organism evidence="7 8">
    <name type="scientific">Algoriphagus locisalis</name>
    <dbReference type="NCBI Taxonomy" id="305507"/>
    <lineage>
        <taxon>Bacteria</taxon>
        <taxon>Pseudomonadati</taxon>
        <taxon>Bacteroidota</taxon>
        <taxon>Cytophagia</taxon>
        <taxon>Cytophagales</taxon>
        <taxon>Cyclobacteriaceae</taxon>
        <taxon>Algoriphagus</taxon>
    </lineage>
</organism>
<gene>
    <name evidence="7" type="ORF">SAMN04489724_3343</name>
</gene>
<proteinExistence type="predicted"/>
<dbReference type="InterPro" id="IPR009908">
    <property type="entry name" value="Methylamine_util_MauE"/>
</dbReference>
<feature type="transmembrane region" description="Helical" evidence="5">
    <location>
        <begin position="79"/>
        <end position="101"/>
    </location>
</feature>
<dbReference type="EMBL" id="FPBF01000005">
    <property type="protein sequence ID" value="SFU01874.1"/>
    <property type="molecule type" value="Genomic_DNA"/>
</dbReference>
<evidence type="ECO:0000313" key="8">
    <source>
        <dbReference type="Proteomes" id="UP000199673"/>
    </source>
</evidence>
<evidence type="ECO:0000256" key="3">
    <source>
        <dbReference type="ARBA" id="ARBA00022989"/>
    </source>
</evidence>
<dbReference type="Pfam" id="PF07291">
    <property type="entry name" value="MauE"/>
    <property type="match status" value="1"/>
</dbReference>
<name>A0A1I7CR58_9BACT</name>
<comment type="subcellular location">
    <subcellularLocation>
        <location evidence="1">Membrane</location>
        <topology evidence="1">Multi-pass membrane protein</topology>
    </subcellularLocation>
</comment>